<dbReference type="AlphaFoldDB" id="A0A5B8J5I9"/>
<dbReference type="OrthoDB" id="4335160at2"/>
<sequence>MNAVNAVLQFRRRMRRADRPAAAAVAIGNLLLLAALAAIAVGLVPGFEPDTRERESAAQKQAGRVFGYWLAGGLLVFASLGMTRALFTHVTTMLAPPAALILILASRM</sequence>
<keyword evidence="1" id="KW-0812">Transmembrane</keyword>
<keyword evidence="1" id="KW-1133">Transmembrane helix</keyword>
<evidence type="ECO:0000256" key="1">
    <source>
        <dbReference type="SAM" id="Phobius"/>
    </source>
</evidence>
<feature type="transmembrane region" description="Helical" evidence="1">
    <location>
        <begin position="66"/>
        <end position="87"/>
    </location>
</feature>
<feature type="transmembrane region" description="Helical" evidence="1">
    <location>
        <begin position="21"/>
        <end position="46"/>
    </location>
</feature>
<dbReference type="EMBL" id="CP042266">
    <property type="protein sequence ID" value="QDY75301.1"/>
    <property type="molecule type" value="Genomic_DNA"/>
</dbReference>
<keyword evidence="1" id="KW-0472">Membrane</keyword>
<name>A0A5B8J5I9_9ACTN</name>
<dbReference type="KEGG" id="sqz:FQU76_00960"/>
<dbReference type="RefSeq" id="WP_146478613.1">
    <property type="nucleotide sequence ID" value="NZ_CP042266.1"/>
</dbReference>
<proteinExistence type="predicted"/>
<gene>
    <name evidence="2" type="ORF">FQU76_00960</name>
</gene>
<organism evidence="2 3">
    <name type="scientific">Streptomyces qinzhouensis</name>
    <dbReference type="NCBI Taxonomy" id="2599401"/>
    <lineage>
        <taxon>Bacteria</taxon>
        <taxon>Bacillati</taxon>
        <taxon>Actinomycetota</taxon>
        <taxon>Actinomycetes</taxon>
        <taxon>Kitasatosporales</taxon>
        <taxon>Streptomycetaceae</taxon>
        <taxon>Streptomyces</taxon>
    </lineage>
</organism>
<evidence type="ECO:0000313" key="3">
    <source>
        <dbReference type="Proteomes" id="UP000320580"/>
    </source>
</evidence>
<accession>A0A5B8J5I9</accession>
<protein>
    <submittedName>
        <fullName evidence="2">Uncharacterized protein</fullName>
    </submittedName>
</protein>
<reference evidence="2 3" key="1">
    <citation type="submission" date="2019-07" db="EMBL/GenBank/DDBJ databases">
        <authorList>
            <person name="Zhu P."/>
        </authorList>
    </citation>
    <scope>NUCLEOTIDE SEQUENCE [LARGE SCALE GENOMIC DNA]</scope>
    <source>
        <strain evidence="2 3">SSL-25</strain>
    </source>
</reference>
<evidence type="ECO:0000313" key="2">
    <source>
        <dbReference type="EMBL" id="QDY75301.1"/>
    </source>
</evidence>
<dbReference type="Proteomes" id="UP000320580">
    <property type="component" value="Chromosome"/>
</dbReference>
<keyword evidence="3" id="KW-1185">Reference proteome</keyword>